<evidence type="ECO:0000256" key="1">
    <source>
        <dbReference type="ARBA" id="ARBA00004141"/>
    </source>
</evidence>
<feature type="transmembrane region" description="Helical" evidence="6">
    <location>
        <begin position="195"/>
        <end position="214"/>
    </location>
</feature>
<evidence type="ECO:0000313" key="8">
    <source>
        <dbReference type="Proteomes" id="UP001215712"/>
    </source>
</evidence>
<reference evidence="7" key="2">
    <citation type="submission" date="2023-01" db="EMBL/GenBank/DDBJ databases">
        <authorList>
            <person name="Petersen C."/>
        </authorList>
    </citation>
    <scope>NUCLEOTIDE SEQUENCE</scope>
    <source>
        <strain evidence="7">IBT 17514</strain>
    </source>
</reference>
<evidence type="ECO:0000313" key="7">
    <source>
        <dbReference type="EMBL" id="KAJ5709710.1"/>
    </source>
</evidence>
<accession>A0AAD6HE31</accession>
<feature type="transmembrane region" description="Helical" evidence="6">
    <location>
        <begin position="445"/>
        <end position="464"/>
    </location>
</feature>
<protein>
    <submittedName>
        <fullName evidence="7">Amino acid/polyamine transporter I</fullName>
    </submittedName>
</protein>
<feature type="transmembrane region" description="Helical" evidence="6">
    <location>
        <begin position="73"/>
        <end position="93"/>
    </location>
</feature>
<feature type="transmembrane region" description="Helical" evidence="6">
    <location>
        <begin position="401"/>
        <end position="425"/>
    </location>
</feature>
<dbReference type="AlphaFoldDB" id="A0AAD6HE31"/>
<evidence type="ECO:0000256" key="3">
    <source>
        <dbReference type="ARBA" id="ARBA00022692"/>
    </source>
</evidence>
<evidence type="ECO:0000256" key="5">
    <source>
        <dbReference type="ARBA" id="ARBA00023136"/>
    </source>
</evidence>
<organism evidence="7 8">
    <name type="scientific">Penicillium malachiteum</name>
    <dbReference type="NCBI Taxonomy" id="1324776"/>
    <lineage>
        <taxon>Eukaryota</taxon>
        <taxon>Fungi</taxon>
        <taxon>Dikarya</taxon>
        <taxon>Ascomycota</taxon>
        <taxon>Pezizomycotina</taxon>
        <taxon>Eurotiomycetes</taxon>
        <taxon>Eurotiomycetidae</taxon>
        <taxon>Eurotiales</taxon>
        <taxon>Aspergillaceae</taxon>
        <taxon>Penicillium</taxon>
    </lineage>
</organism>
<dbReference type="GO" id="GO:0022857">
    <property type="term" value="F:transmembrane transporter activity"/>
    <property type="evidence" value="ECO:0007669"/>
    <property type="project" value="InterPro"/>
</dbReference>
<dbReference type="PIRSF" id="PIRSF006060">
    <property type="entry name" value="AA_transporter"/>
    <property type="match status" value="1"/>
</dbReference>
<feature type="transmembrane region" description="Helical" evidence="6">
    <location>
        <begin position="263"/>
        <end position="294"/>
    </location>
</feature>
<feature type="transmembrane region" description="Helical" evidence="6">
    <location>
        <begin position="39"/>
        <end position="61"/>
    </location>
</feature>
<name>A0AAD6HE31_9EURO</name>
<dbReference type="Pfam" id="PF13520">
    <property type="entry name" value="AA_permease_2"/>
    <property type="match status" value="1"/>
</dbReference>
<keyword evidence="4 6" id="KW-1133">Transmembrane helix</keyword>
<dbReference type="InterPro" id="IPR002293">
    <property type="entry name" value="AA/rel_permease1"/>
</dbReference>
<dbReference type="Gene3D" id="1.20.1740.10">
    <property type="entry name" value="Amino acid/polyamine transporter I"/>
    <property type="match status" value="1"/>
</dbReference>
<evidence type="ECO:0000256" key="6">
    <source>
        <dbReference type="SAM" id="Phobius"/>
    </source>
</evidence>
<dbReference type="Proteomes" id="UP001215712">
    <property type="component" value="Unassembled WGS sequence"/>
</dbReference>
<feature type="transmembrane region" description="Helical" evidence="6">
    <location>
        <begin position="120"/>
        <end position="144"/>
    </location>
</feature>
<dbReference type="GO" id="GO:0016020">
    <property type="term" value="C:membrane"/>
    <property type="evidence" value="ECO:0007669"/>
    <property type="project" value="UniProtKB-SubCell"/>
</dbReference>
<dbReference type="PANTHER" id="PTHR45649">
    <property type="entry name" value="AMINO-ACID PERMEASE BAT1"/>
    <property type="match status" value="1"/>
</dbReference>
<feature type="transmembrane region" description="Helical" evidence="6">
    <location>
        <begin position="375"/>
        <end position="395"/>
    </location>
</feature>
<sequence>MPFKNGEMVVQELDSSRYKNRDDEDMARQGKKQQFQRNFGFLSILGFTTTMMCTWEGVLFANATAMVDGGPATLVYGFIFCWIGALVTAASLAEMASMAPTSSGQYHWVAMLAPKGKAKFLSWVTGWLDLIGWWANTAAGVYFGATVTQGLLVLNYPDYVFERWHGTLLMFAELLVCVLVNSIGAKFLPKVEGMILILHIMGFFAVLIPLVYLAPHKDAEYVFGTFENSSGWNSAGLTWLIGLMGTNLPFIGYDGPCHMAEEVVNASIIVPWCMISTILLNGTLGFTIVLAFLFCIGNVEDAMNSSTGYGFIEVFFNATGSHAGTSAMTAIPTALVICASFGFLASASRLTWAFARDKGIPFSNFLSHVNTGSDLPVRAVGLCAFITALICIINVGSSAAFNAIISLTTAGLFASYEIPIILMLIKKIKGESVPYGPWTLGRFGIVINIASISFLTIAIFFSFFPEELPVTVVNMNWSIVVFSGELIIGLVWYAVRGRKVYNGPIIDAGIMPHVGVHESFQQ</sequence>
<proteinExistence type="predicted"/>
<reference evidence="7" key="1">
    <citation type="journal article" date="2023" name="IMA Fungus">
        <title>Comparative genomic study of the Penicillium genus elucidates a diverse pangenome and 15 lateral gene transfer events.</title>
        <authorList>
            <person name="Petersen C."/>
            <person name="Sorensen T."/>
            <person name="Nielsen M.R."/>
            <person name="Sondergaard T.E."/>
            <person name="Sorensen J.L."/>
            <person name="Fitzpatrick D.A."/>
            <person name="Frisvad J.C."/>
            <person name="Nielsen K.L."/>
        </authorList>
    </citation>
    <scope>NUCLEOTIDE SEQUENCE</scope>
    <source>
        <strain evidence="7">IBT 17514</strain>
    </source>
</reference>
<keyword evidence="3 6" id="KW-0812">Transmembrane</keyword>
<feature type="transmembrane region" description="Helical" evidence="6">
    <location>
        <begin position="234"/>
        <end position="251"/>
    </location>
</feature>
<evidence type="ECO:0000256" key="2">
    <source>
        <dbReference type="ARBA" id="ARBA00022448"/>
    </source>
</evidence>
<feature type="transmembrane region" description="Helical" evidence="6">
    <location>
        <begin position="164"/>
        <end position="183"/>
    </location>
</feature>
<gene>
    <name evidence="7" type="ORF">N7493_010001</name>
</gene>
<feature type="transmembrane region" description="Helical" evidence="6">
    <location>
        <begin position="330"/>
        <end position="354"/>
    </location>
</feature>
<feature type="transmembrane region" description="Helical" evidence="6">
    <location>
        <begin position="476"/>
        <end position="495"/>
    </location>
</feature>
<dbReference type="PANTHER" id="PTHR45649:SF1">
    <property type="entry name" value="TRANSPORTER, PUTATIVE (EUROFUNG)-RELATED"/>
    <property type="match status" value="1"/>
</dbReference>
<keyword evidence="5 6" id="KW-0472">Membrane</keyword>
<comment type="subcellular location">
    <subcellularLocation>
        <location evidence="1">Membrane</location>
        <topology evidence="1">Multi-pass membrane protein</topology>
    </subcellularLocation>
</comment>
<comment type="caution">
    <text evidence="7">The sequence shown here is derived from an EMBL/GenBank/DDBJ whole genome shotgun (WGS) entry which is preliminary data.</text>
</comment>
<dbReference type="EMBL" id="JAQJAN010000018">
    <property type="protein sequence ID" value="KAJ5709710.1"/>
    <property type="molecule type" value="Genomic_DNA"/>
</dbReference>
<keyword evidence="2" id="KW-0813">Transport</keyword>
<keyword evidence="8" id="KW-1185">Reference proteome</keyword>
<evidence type="ECO:0000256" key="4">
    <source>
        <dbReference type="ARBA" id="ARBA00022989"/>
    </source>
</evidence>